<organism evidence="1 2">
    <name type="scientific">Prevotella heparinolytica</name>
    <dbReference type="NCBI Taxonomy" id="28113"/>
    <lineage>
        <taxon>Bacteria</taxon>
        <taxon>Pseudomonadati</taxon>
        <taxon>Bacteroidota</taxon>
        <taxon>Bacteroidia</taxon>
        <taxon>Bacteroidales</taxon>
        <taxon>Bacteroidaceae</taxon>
        <taxon>Bacteroides</taxon>
    </lineage>
</organism>
<reference evidence="1 2" key="1">
    <citation type="submission" date="2019-03" db="EMBL/GenBank/DDBJ databases">
        <title>Genomic Encyclopedia of Type Strains, Phase IV (KMG-IV): sequencing the most valuable type-strain genomes for metagenomic binning, comparative biology and taxonomic classification.</title>
        <authorList>
            <person name="Goeker M."/>
        </authorList>
    </citation>
    <scope>NUCLEOTIDE SEQUENCE [LARGE SCALE GENOMIC DNA]</scope>
    <source>
        <strain evidence="1 2">DSM 23917</strain>
    </source>
</reference>
<comment type="caution">
    <text evidence="1">The sequence shown here is derived from an EMBL/GenBank/DDBJ whole genome shotgun (WGS) entry which is preliminary data.</text>
</comment>
<dbReference type="Proteomes" id="UP000295600">
    <property type="component" value="Unassembled WGS sequence"/>
</dbReference>
<evidence type="ECO:0000313" key="2">
    <source>
        <dbReference type="Proteomes" id="UP000295600"/>
    </source>
</evidence>
<sequence>MQRFKSNLRSHGLKAKDLKRALELTEMYRDDIIGKWNEYH</sequence>
<evidence type="ECO:0000313" key="1">
    <source>
        <dbReference type="EMBL" id="TCO94909.1"/>
    </source>
</evidence>
<dbReference type="AlphaFoldDB" id="A0A4R2M9D8"/>
<name>A0A4R2M9D8_9BACE</name>
<accession>A0A4R2M9D8</accession>
<proteinExistence type="predicted"/>
<protein>
    <submittedName>
        <fullName evidence="1">Uncharacterized protein</fullName>
    </submittedName>
</protein>
<dbReference type="EMBL" id="SLXB01000004">
    <property type="protein sequence ID" value="TCO94909.1"/>
    <property type="molecule type" value="Genomic_DNA"/>
</dbReference>
<gene>
    <name evidence="1" type="ORF">EV202_1045</name>
</gene>